<reference evidence="2" key="1">
    <citation type="submission" date="2012-04" db="EMBL/GenBank/DDBJ databases">
        <authorList>
            <person name="Borisov I.G."/>
            <person name="Ivanikova N.V."/>
            <person name="Pinevich A.V."/>
        </authorList>
    </citation>
    <scope>NUCLEOTIDE SEQUENCE</scope>
    <source>
        <strain evidence="2">CALU 1027</strain>
    </source>
</reference>
<dbReference type="STRING" id="317619.GCA_000332315_04469"/>
<gene>
    <name evidence="2" type="ORF">PROH_05255</name>
</gene>
<organism evidence="2 3">
    <name type="scientific">Prochlorothrix hollandica PCC 9006 = CALU 1027</name>
    <dbReference type="NCBI Taxonomy" id="317619"/>
    <lineage>
        <taxon>Bacteria</taxon>
        <taxon>Bacillati</taxon>
        <taxon>Cyanobacteriota</taxon>
        <taxon>Cyanophyceae</taxon>
        <taxon>Prochlorotrichales</taxon>
        <taxon>Prochlorotrichaceae</taxon>
        <taxon>Prochlorothrix</taxon>
    </lineage>
</organism>
<evidence type="ECO:0000256" key="1">
    <source>
        <dbReference type="SAM" id="MobiDB-lite"/>
    </source>
</evidence>
<dbReference type="AlphaFoldDB" id="A0A0M2Q156"/>
<name>A0A0M2Q156_PROHO</name>
<feature type="region of interest" description="Disordered" evidence="1">
    <location>
        <begin position="98"/>
        <end position="120"/>
    </location>
</feature>
<evidence type="ECO:0008006" key="4">
    <source>
        <dbReference type="Google" id="ProtNLM"/>
    </source>
</evidence>
<proteinExistence type="predicted"/>
<comment type="caution">
    <text evidence="2">The sequence shown here is derived from an EMBL/GenBank/DDBJ whole genome shotgun (WGS) entry which is preliminary data.</text>
</comment>
<feature type="region of interest" description="Disordered" evidence="1">
    <location>
        <begin position="1"/>
        <end position="22"/>
    </location>
</feature>
<sequence length="120" mass="12899">MTPAPTTTPADPIAPADPNAATPAPVTIVKAQLLDAIDRAPDSILIQVLNFLNFLLSPYHSPTQSSGITIESQGVAASKSQWSPEFLSTFGAWEGELERNQPQWGRTEEVETLDIEESPA</sequence>
<dbReference type="Proteomes" id="UP000034681">
    <property type="component" value="Unassembled WGS sequence"/>
</dbReference>
<keyword evidence="3" id="KW-1185">Reference proteome</keyword>
<evidence type="ECO:0000313" key="3">
    <source>
        <dbReference type="Proteomes" id="UP000034681"/>
    </source>
</evidence>
<evidence type="ECO:0000313" key="2">
    <source>
        <dbReference type="EMBL" id="KKJ00694.1"/>
    </source>
</evidence>
<protein>
    <recommendedName>
        <fullName evidence="4">DUF2281 domain-containing protein</fullName>
    </recommendedName>
</protein>
<accession>A0A0M2Q156</accession>
<dbReference type="EMBL" id="AJTX02000003">
    <property type="protein sequence ID" value="KKJ00694.1"/>
    <property type="molecule type" value="Genomic_DNA"/>
</dbReference>
<feature type="compositionally biased region" description="Acidic residues" evidence="1">
    <location>
        <begin position="110"/>
        <end position="120"/>
    </location>
</feature>
<dbReference type="RefSeq" id="WP_017714563.1">
    <property type="nucleotide sequence ID" value="NZ_KB235944.1"/>
</dbReference>